<dbReference type="InParanoid" id="E2ANP3"/>
<evidence type="ECO:0000313" key="3">
    <source>
        <dbReference type="Proteomes" id="UP000000311"/>
    </source>
</evidence>
<dbReference type="OrthoDB" id="6077919at2759"/>
<dbReference type="EMBL" id="GL441289">
    <property type="protein sequence ID" value="EFN64944.1"/>
    <property type="molecule type" value="Genomic_DNA"/>
</dbReference>
<gene>
    <name evidence="2" type="ORF">EAG_09757</name>
</gene>
<feature type="region of interest" description="Disordered" evidence="1">
    <location>
        <begin position="88"/>
        <end position="120"/>
    </location>
</feature>
<keyword evidence="3" id="KW-1185">Reference proteome</keyword>
<proteinExistence type="predicted"/>
<dbReference type="AlphaFoldDB" id="E2ANP3"/>
<feature type="region of interest" description="Disordered" evidence="1">
    <location>
        <begin position="150"/>
        <end position="172"/>
    </location>
</feature>
<sequence length="172" mass="18270">MYPWYRDSVAAAAAAGLGGPVGVVGSGFCSTGPGQGATTIKTESGYSDCMLALDYVQSKDERVRFRRKGEALEVVAITADKQLEISPKEEFSGNGATGQKRAAARAKKINGKREETNGPRTYVAYRRSLGSSSSDWRLCTQVRVGGGGVVPTSYWLPDPTHTGSGDSEEERG</sequence>
<accession>E2ANP3</accession>
<reference evidence="2 3" key="1">
    <citation type="journal article" date="2010" name="Science">
        <title>Genomic comparison of the ants Camponotus floridanus and Harpegnathos saltator.</title>
        <authorList>
            <person name="Bonasio R."/>
            <person name="Zhang G."/>
            <person name="Ye C."/>
            <person name="Mutti N.S."/>
            <person name="Fang X."/>
            <person name="Qin N."/>
            <person name="Donahue G."/>
            <person name="Yang P."/>
            <person name="Li Q."/>
            <person name="Li C."/>
            <person name="Zhang P."/>
            <person name="Huang Z."/>
            <person name="Berger S.L."/>
            <person name="Reinberg D."/>
            <person name="Wang J."/>
            <person name="Liebig J."/>
        </authorList>
    </citation>
    <scope>NUCLEOTIDE SEQUENCE [LARGE SCALE GENOMIC DNA]</scope>
    <source>
        <strain evidence="3">C129</strain>
    </source>
</reference>
<name>E2ANP3_CAMFO</name>
<organism evidence="3">
    <name type="scientific">Camponotus floridanus</name>
    <name type="common">Florida carpenter ant</name>
    <dbReference type="NCBI Taxonomy" id="104421"/>
    <lineage>
        <taxon>Eukaryota</taxon>
        <taxon>Metazoa</taxon>
        <taxon>Ecdysozoa</taxon>
        <taxon>Arthropoda</taxon>
        <taxon>Hexapoda</taxon>
        <taxon>Insecta</taxon>
        <taxon>Pterygota</taxon>
        <taxon>Neoptera</taxon>
        <taxon>Endopterygota</taxon>
        <taxon>Hymenoptera</taxon>
        <taxon>Apocrita</taxon>
        <taxon>Aculeata</taxon>
        <taxon>Formicoidea</taxon>
        <taxon>Formicidae</taxon>
        <taxon>Formicinae</taxon>
        <taxon>Camponotus</taxon>
    </lineage>
</organism>
<dbReference type="Proteomes" id="UP000000311">
    <property type="component" value="Unassembled WGS sequence"/>
</dbReference>
<evidence type="ECO:0000256" key="1">
    <source>
        <dbReference type="SAM" id="MobiDB-lite"/>
    </source>
</evidence>
<protein>
    <submittedName>
        <fullName evidence="2">Uncharacterized protein</fullName>
    </submittedName>
</protein>
<evidence type="ECO:0000313" key="2">
    <source>
        <dbReference type="EMBL" id="EFN64944.1"/>
    </source>
</evidence>